<comment type="caution">
    <text evidence="2">The sequence shown here is derived from an EMBL/GenBank/DDBJ whole genome shotgun (WGS) entry which is preliminary data.</text>
</comment>
<accession>A0A8E1W677</accession>
<proteinExistence type="predicted"/>
<dbReference type="EMBL" id="JACJHR010000070">
    <property type="protein sequence ID" value="MBB2504320.1"/>
    <property type="molecule type" value="Genomic_DNA"/>
</dbReference>
<sequence>MSELVRAKHETTGHVAALPAGALELGMCPGWVQVDGPVPSGPKVALDLDPAIRAAVEQRAAELAAVNADGETPPGSSKSADTKSAEKKE</sequence>
<evidence type="ECO:0000313" key="3">
    <source>
        <dbReference type="Proteomes" id="UP000550260"/>
    </source>
</evidence>
<name>A0A8E1W677_9PSEU</name>
<organism evidence="2 3">
    <name type="scientific">Amycolatopsis echigonensis</name>
    <dbReference type="NCBI Taxonomy" id="2576905"/>
    <lineage>
        <taxon>Bacteria</taxon>
        <taxon>Bacillati</taxon>
        <taxon>Actinomycetota</taxon>
        <taxon>Actinomycetes</taxon>
        <taxon>Pseudonocardiales</taxon>
        <taxon>Pseudonocardiaceae</taxon>
        <taxon>Amycolatopsis</taxon>
    </lineage>
</organism>
<evidence type="ECO:0000313" key="2">
    <source>
        <dbReference type="EMBL" id="MBB2504320.1"/>
    </source>
</evidence>
<reference evidence="2 3" key="1">
    <citation type="submission" date="2020-08" db="EMBL/GenBank/DDBJ databases">
        <title>Amycolatopsis echigonensis JCM 21831.</title>
        <authorList>
            <person name="Tedsree N."/>
            <person name="Kuncharoen N."/>
            <person name="Likhitwitayawuid K."/>
            <person name="Tanasupawat S."/>
        </authorList>
    </citation>
    <scope>NUCLEOTIDE SEQUENCE [LARGE SCALE GENOMIC DNA]</scope>
    <source>
        <strain evidence="2 3">JCM 21831</strain>
    </source>
</reference>
<protein>
    <submittedName>
        <fullName evidence="2">Uncharacterized protein</fullName>
    </submittedName>
</protein>
<gene>
    <name evidence="2" type="ORF">H5411_34905</name>
</gene>
<dbReference type="Proteomes" id="UP000550260">
    <property type="component" value="Unassembled WGS sequence"/>
</dbReference>
<dbReference type="RefSeq" id="WP_183126276.1">
    <property type="nucleotide sequence ID" value="NZ_JACJHR010000070.1"/>
</dbReference>
<feature type="compositionally biased region" description="Basic and acidic residues" evidence="1">
    <location>
        <begin position="80"/>
        <end position="89"/>
    </location>
</feature>
<dbReference type="AlphaFoldDB" id="A0A8E1W677"/>
<feature type="region of interest" description="Disordered" evidence="1">
    <location>
        <begin position="65"/>
        <end position="89"/>
    </location>
</feature>
<evidence type="ECO:0000256" key="1">
    <source>
        <dbReference type="SAM" id="MobiDB-lite"/>
    </source>
</evidence>